<dbReference type="InterPro" id="IPR028349">
    <property type="entry name" value="PafC-like"/>
</dbReference>
<dbReference type="RefSeq" id="WP_156743839.1">
    <property type="nucleotide sequence ID" value="NZ_CACRYJ010000071.1"/>
</dbReference>
<proteinExistence type="predicted"/>
<evidence type="ECO:0000313" key="4">
    <source>
        <dbReference type="EMBL" id="VZO40592.1"/>
    </source>
</evidence>
<reference evidence="4 5" key="1">
    <citation type="submission" date="2019-11" db="EMBL/GenBank/DDBJ databases">
        <authorList>
            <person name="Criscuolo A."/>
        </authorList>
    </citation>
    <scope>NUCLEOTIDE SEQUENCE [LARGE SCALE GENOMIC DNA]</scope>
    <source>
        <strain evidence="4">CIP111667</strain>
    </source>
</reference>
<feature type="domain" description="PafC HTH" evidence="2">
    <location>
        <begin position="7"/>
        <end position="124"/>
    </location>
</feature>
<dbReference type="InterPro" id="IPR026881">
    <property type="entry name" value="WYL_dom"/>
</dbReference>
<sequence length="328" mass="35605">MAETAEDRLVRMLALITYLESHPSVPVADVAAHFGVTEGQVLLDISTLWVSGTPGYLPDDLIDFAVDDHERNLLTLTDARGMDRPLRLGPQEAVALLVALRSLQATPALAQDPVLVSTIDKLRAAAGEAAGAADAVDVYVGAEDVGERLTALRSALTDGRQVRLRYVSGSDVVSERVVDPLQLLTDAERWFLYAWCHRADGVRQFRLDRMLEVTVLDSEAPAHPDVALSERTDPELTTAQWHVRLELASRARWVAEKYPSASVTDLEEGWFAVELDVVNLAWLHNLVLGLGADVRAVHPPEVAASIAERARAALAAYEALDAGADVAQ</sequence>
<dbReference type="PROSITE" id="PS52050">
    <property type="entry name" value="WYL"/>
    <property type="match status" value="1"/>
</dbReference>
<evidence type="ECO:0000259" key="3">
    <source>
        <dbReference type="Pfam" id="PF25583"/>
    </source>
</evidence>
<dbReference type="PANTHER" id="PTHR34580:SF1">
    <property type="entry name" value="PROTEIN PAFC"/>
    <property type="match status" value="1"/>
</dbReference>
<feature type="domain" description="WYL" evidence="1">
    <location>
        <begin position="148"/>
        <end position="215"/>
    </location>
</feature>
<evidence type="ECO:0000259" key="2">
    <source>
        <dbReference type="Pfam" id="PF19187"/>
    </source>
</evidence>
<keyword evidence="5" id="KW-1185">Reference proteome</keyword>
<gene>
    <name evidence="4" type="ORF">HALOF300_05300</name>
</gene>
<dbReference type="PANTHER" id="PTHR34580">
    <property type="match status" value="1"/>
</dbReference>
<dbReference type="InterPro" id="IPR043839">
    <property type="entry name" value="PafC_HTH"/>
</dbReference>
<feature type="domain" description="WCX" evidence="3">
    <location>
        <begin position="241"/>
        <end position="314"/>
    </location>
</feature>
<evidence type="ECO:0000313" key="5">
    <source>
        <dbReference type="Proteomes" id="UP000419743"/>
    </source>
</evidence>
<dbReference type="InterPro" id="IPR057727">
    <property type="entry name" value="WCX_dom"/>
</dbReference>
<evidence type="ECO:0008006" key="6">
    <source>
        <dbReference type="Google" id="ProtNLM"/>
    </source>
</evidence>
<comment type="caution">
    <text evidence="4">The sequence shown here is derived from an EMBL/GenBank/DDBJ whole genome shotgun (WGS) entry which is preliminary data.</text>
</comment>
<protein>
    <recommendedName>
        <fullName evidence="6">WYL domain-containing protein</fullName>
    </recommendedName>
</protein>
<dbReference type="PIRSF" id="PIRSF016838">
    <property type="entry name" value="PafC"/>
    <property type="match status" value="1"/>
</dbReference>
<name>A0A7M4DSZ8_9MICO</name>
<organism evidence="4 5">
    <name type="scientific">Occultella aeris</name>
    <dbReference type="NCBI Taxonomy" id="2761496"/>
    <lineage>
        <taxon>Bacteria</taxon>
        <taxon>Bacillati</taxon>
        <taxon>Actinomycetota</taxon>
        <taxon>Actinomycetes</taxon>
        <taxon>Micrococcales</taxon>
        <taxon>Ruaniaceae</taxon>
        <taxon>Occultella</taxon>
    </lineage>
</organism>
<dbReference type="Pfam" id="PF13280">
    <property type="entry name" value="WYL"/>
    <property type="match status" value="1"/>
</dbReference>
<dbReference type="EMBL" id="CACRYJ010000071">
    <property type="protein sequence ID" value="VZO40592.1"/>
    <property type="molecule type" value="Genomic_DNA"/>
</dbReference>
<dbReference type="AlphaFoldDB" id="A0A7M4DSZ8"/>
<evidence type="ECO:0000259" key="1">
    <source>
        <dbReference type="Pfam" id="PF13280"/>
    </source>
</evidence>
<dbReference type="Proteomes" id="UP000419743">
    <property type="component" value="Unassembled WGS sequence"/>
</dbReference>
<dbReference type="Pfam" id="PF25583">
    <property type="entry name" value="WCX"/>
    <property type="match status" value="1"/>
</dbReference>
<dbReference type="InterPro" id="IPR051534">
    <property type="entry name" value="CBASS_pafABC_assoc_protein"/>
</dbReference>
<accession>A0A7M4DSZ8</accession>
<dbReference type="Pfam" id="PF19187">
    <property type="entry name" value="HTH_PafC"/>
    <property type="match status" value="1"/>
</dbReference>